<sequence length="76" mass="8871">MIKYTPFWETLEKSNESTYTLINKHNISSATIDRLRKNQGISTAKIDDLCKIFKCRVEDIIVFEDDENDENGDNNK</sequence>
<dbReference type="RefSeq" id="WP_015524147.1">
    <property type="nucleotide sequence ID" value="NZ_JBBMEZ010000019.1"/>
</dbReference>
<name>A0ABV1FA02_9FIRM</name>
<dbReference type="SUPFAM" id="SSF47413">
    <property type="entry name" value="lambda repressor-like DNA-binding domains"/>
    <property type="match status" value="1"/>
</dbReference>
<proteinExistence type="predicted"/>
<dbReference type="Proteomes" id="UP001490816">
    <property type="component" value="Unassembled WGS sequence"/>
</dbReference>
<protein>
    <submittedName>
        <fullName evidence="2">Helix-turn-helix transcriptional regulator</fullName>
    </submittedName>
</protein>
<comment type="caution">
    <text evidence="2">The sequence shown here is derived from an EMBL/GenBank/DDBJ whole genome shotgun (WGS) entry which is preliminary data.</text>
</comment>
<keyword evidence="3" id="KW-1185">Reference proteome</keyword>
<reference evidence="2 3" key="1">
    <citation type="submission" date="2024-03" db="EMBL/GenBank/DDBJ databases">
        <title>Human intestinal bacterial collection.</title>
        <authorList>
            <person name="Pauvert C."/>
            <person name="Hitch T.C.A."/>
            <person name="Clavel T."/>
        </authorList>
    </citation>
    <scope>NUCLEOTIDE SEQUENCE [LARGE SCALE GENOMIC DNA]</scope>
    <source>
        <strain evidence="2 3">CLA-JM-H38</strain>
    </source>
</reference>
<dbReference type="InterPro" id="IPR010982">
    <property type="entry name" value="Lambda_DNA-bd_dom_sf"/>
</dbReference>
<evidence type="ECO:0000313" key="3">
    <source>
        <dbReference type="Proteomes" id="UP001490816"/>
    </source>
</evidence>
<dbReference type="EMBL" id="JBBMEZ010000019">
    <property type="protein sequence ID" value="MEQ2470191.1"/>
    <property type="molecule type" value="Genomic_DNA"/>
</dbReference>
<evidence type="ECO:0000259" key="1">
    <source>
        <dbReference type="Pfam" id="PF13443"/>
    </source>
</evidence>
<dbReference type="Pfam" id="PF13443">
    <property type="entry name" value="HTH_26"/>
    <property type="match status" value="1"/>
</dbReference>
<feature type="domain" description="HTH cro/C1-type" evidence="1">
    <location>
        <begin position="8"/>
        <end position="66"/>
    </location>
</feature>
<accession>A0ABV1FA02</accession>
<evidence type="ECO:0000313" key="2">
    <source>
        <dbReference type="EMBL" id="MEQ2470191.1"/>
    </source>
</evidence>
<gene>
    <name evidence="2" type="ORF">WMO39_07610</name>
</gene>
<dbReference type="InterPro" id="IPR001387">
    <property type="entry name" value="Cro/C1-type_HTH"/>
</dbReference>
<organism evidence="2 3">
    <name type="scientific">Ruminococcoides intestinale</name>
    <dbReference type="NCBI Taxonomy" id="3133162"/>
    <lineage>
        <taxon>Bacteria</taxon>
        <taxon>Bacillati</taxon>
        <taxon>Bacillota</taxon>
        <taxon>Clostridia</taxon>
        <taxon>Eubacteriales</taxon>
        <taxon>Oscillospiraceae</taxon>
        <taxon>Ruminococcoides</taxon>
    </lineage>
</organism>